<dbReference type="GO" id="GO:0030246">
    <property type="term" value="F:carbohydrate binding"/>
    <property type="evidence" value="ECO:0007669"/>
    <property type="project" value="InterPro"/>
</dbReference>
<evidence type="ECO:0000313" key="2">
    <source>
        <dbReference type="Proteomes" id="UP001179952"/>
    </source>
</evidence>
<reference evidence="1" key="1">
    <citation type="journal article" date="2023" name="Nat. Commun.">
        <title>Diploid and tetraploid genomes of Acorus and the evolution of monocots.</title>
        <authorList>
            <person name="Ma L."/>
            <person name="Liu K.W."/>
            <person name="Li Z."/>
            <person name="Hsiao Y.Y."/>
            <person name="Qi Y."/>
            <person name="Fu T."/>
            <person name="Tang G.D."/>
            <person name="Zhang D."/>
            <person name="Sun W.H."/>
            <person name="Liu D.K."/>
            <person name="Li Y."/>
            <person name="Chen G.Z."/>
            <person name="Liu X.D."/>
            <person name="Liao X.Y."/>
            <person name="Jiang Y.T."/>
            <person name="Yu X."/>
            <person name="Hao Y."/>
            <person name="Huang J."/>
            <person name="Zhao X.W."/>
            <person name="Ke S."/>
            <person name="Chen Y.Y."/>
            <person name="Wu W.L."/>
            <person name="Hsu J.L."/>
            <person name="Lin Y.F."/>
            <person name="Huang M.D."/>
            <person name="Li C.Y."/>
            <person name="Huang L."/>
            <person name="Wang Z.W."/>
            <person name="Zhao X."/>
            <person name="Zhong W.Y."/>
            <person name="Peng D.H."/>
            <person name="Ahmad S."/>
            <person name="Lan S."/>
            <person name="Zhang J.S."/>
            <person name="Tsai W.C."/>
            <person name="Van de Peer Y."/>
            <person name="Liu Z.J."/>
        </authorList>
    </citation>
    <scope>NUCLEOTIDE SEQUENCE</scope>
    <source>
        <strain evidence="1">SCP</strain>
    </source>
</reference>
<dbReference type="PANTHER" id="PTHR48478">
    <property type="entry name" value="LECTIN-LIKE"/>
    <property type="match status" value="1"/>
</dbReference>
<reference evidence="1" key="2">
    <citation type="submission" date="2023-06" db="EMBL/GenBank/DDBJ databases">
        <authorList>
            <person name="Ma L."/>
            <person name="Liu K.-W."/>
            <person name="Li Z."/>
            <person name="Hsiao Y.-Y."/>
            <person name="Qi Y."/>
            <person name="Fu T."/>
            <person name="Tang G."/>
            <person name="Zhang D."/>
            <person name="Sun W.-H."/>
            <person name="Liu D.-K."/>
            <person name="Li Y."/>
            <person name="Chen G.-Z."/>
            <person name="Liu X.-D."/>
            <person name="Liao X.-Y."/>
            <person name="Jiang Y.-T."/>
            <person name="Yu X."/>
            <person name="Hao Y."/>
            <person name="Huang J."/>
            <person name="Zhao X.-W."/>
            <person name="Ke S."/>
            <person name="Chen Y.-Y."/>
            <person name="Wu W.-L."/>
            <person name="Hsu J.-L."/>
            <person name="Lin Y.-F."/>
            <person name="Huang M.-D."/>
            <person name="Li C.-Y."/>
            <person name="Huang L."/>
            <person name="Wang Z.-W."/>
            <person name="Zhao X."/>
            <person name="Zhong W.-Y."/>
            <person name="Peng D.-H."/>
            <person name="Ahmad S."/>
            <person name="Lan S."/>
            <person name="Zhang J.-S."/>
            <person name="Tsai W.-C."/>
            <person name="Van De Peer Y."/>
            <person name="Liu Z.-J."/>
        </authorList>
    </citation>
    <scope>NUCLEOTIDE SEQUENCE</scope>
    <source>
        <strain evidence="1">SCP</strain>
        <tissue evidence="1">Leaves</tissue>
    </source>
</reference>
<dbReference type="PANTHER" id="PTHR48478:SF1">
    <property type="entry name" value="LECTIN-LIKE"/>
    <property type="match status" value="1"/>
</dbReference>
<comment type="caution">
    <text evidence="1">The sequence shown here is derived from an EMBL/GenBank/DDBJ whole genome shotgun (WGS) entry which is preliminary data.</text>
</comment>
<dbReference type="Proteomes" id="UP001179952">
    <property type="component" value="Unassembled WGS sequence"/>
</dbReference>
<dbReference type="Pfam" id="PF14299">
    <property type="entry name" value="PP2"/>
    <property type="match status" value="1"/>
</dbReference>
<proteinExistence type="predicted"/>
<dbReference type="InterPro" id="IPR052147">
    <property type="entry name" value="PP2-like/Lectin"/>
</dbReference>
<name>A0AAV9BUG9_ACOGR</name>
<accession>A0AAV9BUG9</accession>
<sequence length="166" mass="18957">MQEYWVDESGFNYFAVYARNLGIIWSSEQRYWHWLPLNDSSSEADIVIASLQNVCWLEVEGKLDASHLSPGVTYEVAFLVMMRDSSNGWYEPVTLSLMYLGGDKQEHKVSLNDNNLKNKWSELLVGTFLTSKDIQGDIEFLMFQHGSHWKHGLVIRGAVIRPAKGG</sequence>
<dbReference type="InterPro" id="IPR025886">
    <property type="entry name" value="PP2-like"/>
</dbReference>
<dbReference type="EMBL" id="JAUJYN010000001">
    <property type="protein sequence ID" value="KAK1280395.1"/>
    <property type="molecule type" value="Genomic_DNA"/>
</dbReference>
<organism evidence="1 2">
    <name type="scientific">Acorus gramineus</name>
    <name type="common">Dwarf sweet flag</name>
    <dbReference type="NCBI Taxonomy" id="55184"/>
    <lineage>
        <taxon>Eukaryota</taxon>
        <taxon>Viridiplantae</taxon>
        <taxon>Streptophyta</taxon>
        <taxon>Embryophyta</taxon>
        <taxon>Tracheophyta</taxon>
        <taxon>Spermatophyta</taxon>
        <taxon>Magnoliopsida</taxon>
        <taxon>Liliopsida</taxon>
        <taxon>Acoraceae</taxon>
        <taxon>Acorus</taxon>
    </lineage>
</organism>
<keyword evidence="2" id="KW-1185">Reference proteome</keyword>
<dbReference type="AlphaFoldDB" id="A0AAV9BUG9"/>
<protein>
    <submittedName>
        <fullName evidence="1">Uncharacterized protein</fullName>
    </submittedName>
</protein>
<gene>
    <name evidence="1" type="ORF">QJS04_geneDACA022611</name>
</gene>
<evidence type="ECO:0000313" key="1">
    <source>
        <dbReference type="EMBL" id="KAK1280395.1"/>
    </source>
</evidence>